<feature type="signal peptide" evidence="1">
    <location>
        <begin position="1"/>
        <end position="22"/>
    </location>
</feature>
<protein>
    <submittedName>
        <fullName evidence="2">Protein CWP1</fullName>
    </submittedName>
</protein>
<gene>
    <name evidence="2" type="primary">CWP1</name>
    <name evidence="2" type="ORF">FIM1_15</name>
</gene>
<accession>A0ABX6EQM9</accession>
<sequence length="186" mass="20516">MNLKVLQQILIVFSIIVSSVNAVSENFKLELHGPKQLKGMTIYYDDNSIFIGKKSPVSLVNGTIQDDGSLKLGTNEFIGIKKNYLTVTNNFTEYALPFKIDSKGFLNLYGEKEFKAIPNGETDTWILASKNAVSTLSSSYTVKVKCVNDKGKKVDKFSIKGSGASELQASVIIYPLVIMTSLYLII</sequence>
<proteinExistence type="predicted"/>
<dbReference type="Proteomes" id="UP000422736">
    <property type="component" value="Chromosome 1"/>
</dbReference>
<feature type="chain" id="PRO_5045462274" evidence="1">
    <location>
        <begin position="23"/>
        <end position="186"/>
    </location>
</feature>
<dbReference type="EMBL" id="CP015054">
    <property type="protein sequence ID" value="QGN13378.1"/>
    <property type="molecule type" value="Genomic_DNA"/>
</dbReference>
<keyword evidence="1" id="KW-0732">Signal</keyword>
<evidence type="ECO:0000313" key="3">
    <source>
        <dbReference type="Proteomes" id="UP000422736"/>
    </source>
</evidence>
<reference evidence="2 3" key="1">
    <citation type="submission" date="2016-03" db="EMBL/GenBank/DDBJ databases">
        <title>How can Kluyveromyces marxianus grow so fast - potential evolutionary course in Saccharomyces Complex revealed by comparative genomics.</title>
        <authorList>
            <person name="Mo W."/>
            <person name="Lu W."/>
            <person name="Yang X."/>
            <person name="Qi J."/>
            <person name="Lv H."/>
        </authorList>
    </citation>
    <scope>NUCLEOTIDE SEQUENCE [LARGE SCALE GENOMIC DNA]</scope>
    <source>
        <strain evidence="2 3">FIM1</strain>
    </source>
</reference>
<evidence type="ECO:0000256" key="1">
    <source>
        <dbReference type="SAM" id="SignalP"/>
    </source>
</evidence>
<name>A0ABX6EQM9_KLUMA</name>
<keyword evidence="3" id="KW-1185">Reference proteome</keyword>
<evidence type="ECO:0000313" key="2">
    <source>
        <dbReference type="EMBL" id="QGN13378.1"/>
    </source>
</evidence>
<organism evidence="2 3">
    <name type="scientific">Kluyveromyces marxianus</name>
    <name type="common">Yeast</name>
    <name type="synonym">Candida kefyr</name>
    <dbReference type="NCBI Taxonomy" id="4911"/>
    <lineage>
        <taxon>Eukaryota</taxon>
        <taxon>Fungi</taxon>
        <taxon>Dikarya</taxon>
        <taxon>Ascomycota</taxon>
        <taxon>Saccharomycotina</taxon>
        <taxon>Saccharomycetes</taxon>
        <taxon>Saccharomycetales</taxon>
        <taxon>Saccharomycetaceae</taxon>
        <taxon>Kluyveromyces</taxon>
    </lineage>
</organism>